<dbReference type="PANTHER" id="PTHR30154:SF17">
    <property type="entry name" value="DNA-BINDING TRANSCRIPTIONAL ACTIVATOR DECR"/>
    <property type="match status" value="1"/>
</dbReference>
<dbReference type="InterPro" id="IPR036388">
    <property type="entry name" value="WH-like_DNA-bd_sf"/>
</dbReference>
<keyword evidence="3" id="KW-0804">Transcription</keyword>
<sequence>MDKKDRSILALLQTDAKLSISDIAERVNLSTTACWKRIQCLNEGGYLRQQVWLLNSKMLGLGVTVFMSIKTSHHDLQWLRKFALGVRDLPEVLEFYRMSGDTDYLLKIVAPDIAGFDRVYKKLIQIAELFDVSSSFAMEEIKYTTALPLDYTHTA</sequence>
<dbReference type="CDD" id="cd00090">
    <property type="entry name" value="HTH_ARSR"/>
    <property type="match status" value="1"/>
</dbReference>
<dbReference type="InterPro" id="IPR036390">
    <property type="entry name" value="WH_DNA-bd_sf"/>
</dbReference>
<dbReference type="InterPro" id="IPR011008">
    <property type="entry name" value="Dimeric_a/b-barrel"/>
</dbReference>
<accession>A0ABW0QE70</accession>
<dbReference type="InterPro" id="IPR000485">
    <property type="entry name" value="AsnC-type_HTH_dom"/>
</dbReference>
<organism evidence="5 6">
    <name type="scientific">Polaromonas jejuensis</name>
    <dbReference type="NCBI Taxonomy" id="457502"/>
    <lineage>
        <taxon>Bacteria</taxon>
        <taxon>Pseudomonadati</taxon>
        <taxon>Pseudomonadota</taxon>
        <taxon>Betaproteobacteria</taxon>
        <taxon>Burkholderiales</taxon>
        <taxon>Comamonadaceae</taxon>
        <taxon>Polaromonas</taxon>
    </lineage>
</organism>
<keyword evidence="6" id="KW-1185">Reference proteome</keyword>
<dbReference type="InterPro" id="IPR011991">
    <property type="entry name" value="ArsR-like_HTH"/>
</dbReference>
<reference evidence="6" key="1">
    <citation type="journal article" date="2019" name="Int. J. Syst. Evol. Microbiol.">
        <title>The Global Catalogue of Microorganisms (GCM) 10K type strain sequencing project: providing services to taxonomists for standard genome sequencing and annotation.</title>
        <authorList>
            <consortium name="The Broad Institute Genomics Platform"/>
            <consortium name="The Broad Institute Genome Sequencing Center for Infectious Disease"/>
            <person name="Wu L."/>
            <person name="Ma J."/>
        </authorList>
    </citation>
    <scope>NUCLEOTIDE SEQUENCE [LARGE SCALE GENOMIC DNA]</scope>
    <source>
        <strain evidence="6">CGMCC 4.7277</strain>
    </source>
</reference>
<keyword evidence="1" id="KW-0805">Transcription regulation</keyword>
<dbReference type="Gene3D" id="1.10.10.10">
    <property type="entry name" value="Winged helix-like DNA-binding domain superfamily/Winged helix DNA-binding domain"/>
    <property type="match status" value="1"/>
</dbReference>
<dbReference type="RefSeq" id="WP_068835357.1">
    <property type="nucleotide sequence ID" value="NZ_JBHSMX010000060.1"/>
</dbReference>
<dbReference type="Pfam" id="PF01037">
    <property type="entry name" value="AsnC_trans_reg"/>
    <property type="match status" value="1"/>
</dbReference>
<evidence type="ECO:0000256" key="3">
    <source>
        <dbReference type="ARBA" id="ARBA00023163"/>
    </source>
</evidence>
<dbReference type="SUPFAM" id="SSF46785">
    <property type="entry name" value="Winged helix' DNA-binding domain"/>
    <property type="match status" value="1"/>
</dbReference>
<dbReference type="Proteomes" id="UP001596084">
    <property type="component" value="Unassembled WGS sequence"/>
</dbReference>
<dbReference type="Pfam" id="PF13404">
    <property type="entry name" value="HTH_AsnC-type"/>
    <property type="match status" value="1"/>
</dbReference>
<dbReference type="InterPro" id="IPR019887">
    <property type="entry name" value="Tscrpt_reg_AsnC/Lrp_C"/>
</dbReference>
<dbReference type="PROSITE" id="PS00519">
    <property type="entry name" value="HTH_ASNC_1"/>
    <property type="match status" value="1"/>
</dbReference>
<name>A0ABW0QE70_9BURK</name>
<protein>
    <submittedName>
        <fullName evidence="5">Lrp/AsnC family transcriptional regulator</fullName>
    </submittedName>
</protein>
<dbReference type="PRINTS" id="PR00033">
    <property type="entry name" value="HTHASNC"/>
</dbReference>
<gene>
    <name evidence="5" type="ORF">ACFPP7_18755</name>
</gene>
<dbReference type="EMBL" id="JBHSMX010000060">
    <property type="protein sequence ID" value="MFC5522933.1"/>
    <property type="molecule type" value="Genomic_DNA"/>
</dbReference>
<dbReference type="PROSITE" id="PS50956">
    <property type="entry name" value="HTH_ASNC_2"/>
    <property type="match status" value="1"/>
</dbReference>
<dbReference type="Gene3D" id="3.30.70.920">
    <property type="match status" value="1"/>
</dbReference>
<comment type="caution">
    <text evidence="5">The sequence shown here is derived from an EMBL/GenBank/DDBJ whole genome shotgun (WGS) entry which is preliminary data.</text>
</comment>
<keyword evidence="2" id="KW-0238">DNA-binding</keyword>
<evidence type="ECO:0000313" key="5">
    <source>
        <dbReference type="EMBL" id="MFC5522933.1"/>
    </source>
</evidence>
<proteinExistence type="predicted"/>
<evidence type="ECO:0000256" key="1">
    <source>
        <dbReference type="ARBA" id="ARBA00023015"/>
    </source>
</evidence>
<dbReference type="SUPFAM" id="SSF54909">
    <property type="entry name" value="Dimeric alpha+beta barrel"/>
    <property type="match status" value="1"/>
</dbReference>
<dbReference type="InterPro" id="IPR019888">
    <property type="entry name" value="Tscrpt_reg_AsnC-like"/>
</dbReference>
<dbReference type="InterPro" id="IPR019885">
    <property type="entry name" value="Tscrpt_reg_HTH_AsnC-type_CS"/>
</dbReference>
<evidence type="ECO:0000256" key="2">
    <source>
        <dbReference type="ARBA" id="ARBA00023125"/>
    </source>
</evidence>
<dbReference type="SMART" id="SM00344">
    <property type="entry name" value="HTH_ASNC"/>
    <property type="match status" value="1"/>
</dbReference>
<evidence type="ECO:0000313" key="6">
    <source>
        <dbReference type="Proteomes" id="UP001596084"/>
    </source>
</evidence>
<dbReference type="PANTHER" id="PTHR30154">
    <property type="entry name" value="LEUCINE-RESPONSIVE REGULATORY PROTEIN"/>
    <property type="match status" value="1"/>
</dbReference>
<feature type="domain" description="HTH asnC-type" evidence="4">
    <location>
        <begin position="1"/>
        <end position="62"/>
    </location>
</feature>
<evidence type="ECO:0000259" key="4">
    <source>
        <dbReference type="PROSITE" id="PS50956"/>
    </source>
</evidence>